<dbReference type="PANTHER" id="PTHR11206">
    <property type="entry name" value="MULTIDRUG RESISTANCE PROTEIN"/>
    <property type="match status" value="1"/>
</dbReference>
<feature type="transmembrane region" description="Helical" evidence="7">
    <location>
        <begin position="297"/>
        <end position="316"/>
    </location>
</feature>
<evidence type="ECO:0000313" key="8">
    <source>
        <dbReference type="EMBL" id="KCW86177.1"/>
    </source>
</evidence>
<dbReference type="InParanoid" id="A0A059D6F3"/>
<dbReference type="InterPro" id="IPR002528">
    <property type="entry name" value="MATE_fam"/>
</dbReference>
<dbReference type="OMA" id="RYTAWLI"/>
<evidence type="ECO:0000256" key="3">
    <source>
        <dbReference type="ARBA" id="ARBA00022448"/>
    </source>
</evidence>
<dbReference type="AlphaFoldDB" id="A0A059D6F3"/>
<feature type="transmembrane region" description="Helical" evidence="7">
    <location>
        <begin position="413"/>
        <end position="435"/>
    </location>
</feature>
<evidence type="ECO:0000256" key="6">
    <source>
        <dbReference type="ARBA" id="ARBA00023136"/>
    </source>
</evidence>
<protein>
    <recommendedName>
        <fullName evidence="7">Protein DETOXIFICATION</fullName>
    </recommendedName>
    <alternativeName>
        <fullName evidence="7">Multidrug and toxic compound extrusion protein</fullName>
    </alternativeName>
</protein>
<name>A0A059D6F3_EUCGR</name>
<dbReference type="GO" id="GO:0015297">
    <property type="term" value="F:antiporter activity"/>
    <property type="evidence" value="ECO:0007669"/>
    <property type="project" value="InterPro"/>
</dbReference>
<dbReference type="GO" id="GO:1990961">
    <property type="term" value="P:xenobiotic detoxification by transmembrane export across the plasma membrane"/>
    <property type="evidence" value="ECO:0007669"/>
    <property type="project" value="InterPro"/>
</dbReference>
<dbReference type="Pfam" id="PF01554">
    <property type="entry name" value="MatE"/>
    <property type="match status" value="2"/>
</dbReference>
<feature type="transmembrane region" description="Helical" evidence="7">
    <location>
        <begin position="42"/>
        <end position="64"/>
    </location>
</feature>
<feature type="transmembrane region" description="Helical" evidence="7">
    <location>
        <begin position="259"/>
        <end position="277"/>
    </location>
</feature>
<keyword evidence="3" id="KW-0813">Transport</keyword>
<evidence type="ECO:0000256" key="4">
    <source>
        <dbReference type="ARBA" id="ARBA00022692"/>
    </source>
</evidence>
<gene>
    <name evidence="8" type="ORF">EUGRSUZ_B02868</name>
</gene>
<feature type="transmembrane region" description="Helical" evidence="7">
    <location>
        <begin position="158"/>
        <end position="176"/>
    </location>
</feature>
<dbReference type="InterPro" id="IPR045069">
    <property type="entry name" value="MATE_euk"/>
</dbReference>
<comment type="similarity">
    <text evidence="2 7">Belongs to the multi antimicrobial extrusion (MATE) (TC 2.A.66.1) family.</text>
</comment>
<evidence type="ECO:0000256" key="2">
    <source>
        <dbReference type="ARBA" id="ARBA00010199"/>
    </source>
</evidence>
<dbReference type="FunCoup" id="A0A059D6F3">
    <property type="interactions" value="769"/>
</dbReference>
<accession>A0A059D6F3</accession>
<feature type="transmembrane region" description="Helical" evidence="7">
    <location>
        <begin position="214"/>
        <end position="238"/>
    </location>
</feature>
<evidence type="ECO:0000256" key="5">
    <source>
        <dbReference type="ARBA" id="ARBA00022989"/>
    </source>
</evidence>
<feature type="transmembrane region" description="Helical" evidence="7">
    <location>
        <begin position="337"/>
        <end position="361"/>
    </location>
</feature>
<dbReference type="GO" id="GO:0042910">
    <property type="term" value="F:xenobiotic transmembrane transporter activity"/>
    <property type="evidence" value="ECO:0007669"/>
    <property type="project" value="InterPro"/>
</dbReference>
<keyword evidence="6 7" id="KW-0472">Membrane</keyword>
<organism evidence="8">
    <name type="scientific">Eucalyptus grandis</name>
    <name type="common">Flooded gum</name>
    <dbReference type="NCBI Taxonomy" id="71139"/>
    <lineage>
        <taxon>Eukaryota</taxon>
        <taxon>Viridiplantae</taxon>
        <taxon>Streptophyta</taxon>
        <taxon>Embryophyta</taxon>
        <taxon>Tracheophyta</taxon>
        <taxon>Spermatophyta</taxon>
        <taxon>Magnoliopsida</taxon>
        <taxon>eudicotyledons</taxon>
        <taxon>Gunneridae</taxon>
        <taxon>Pentapetalae</taxon>
        <taxon>rosids</taxon>
        <taxon>malvids</taxon>
        <taxon>Myrtales</taxon>
        <taxon>Myrtaceae</taxon>
        <taxon>Myrtoideae</taxon>
        <taxon>Eucalypteae</taxon>
        <taxon>Eucalyptus</taxon>
    </lineage>
</organism>
<feature type="transmembrane region" description="Helical" evidence="7">
    <location>
        <begin position="76"/>
        <end position="97"/>
    </location>
</feature>
<comment type="subcellular location">
    <subcellularLocation>
        <location evidence="1">Membrane</location>
        <topology evidence="1">Multi-pass membrane protein</topology>
    </subcellularLocation>
</comment>
<dbReference type="KEGG" id="egr:104433171"/>
<sequence>MDEETKQKMEERLLARREEGERKSDGITWGGVTEEVKRVGSIAAPMVVVTSSQYFLQLVCVMMVGHLGELSLSSTAIAISLAGVSGFSLLLGMATALETLCGQAYGAQQYQKLGTQTYTAIFSMTLVCVPLSFLWFNMGKLLLLMGQDPLISREAGRFIVWLVPALLAYAALQPLVRYFQTQSLTTPMLIGSSATLCLHVPLCWVLVFKSGLHNLGAALALGISYWLNVTFLVLYMTFSSACQKTRAPVSMEIFRGIQEFFRFAVPSAVMICLEWWSFELLILLSGLLPNPQLETSVLSVCLGTISTLYAIPFAIGAAGSTRVSNELGAGNAQAARVAVYAVSLIAIAETSIMSAVLFATHKVFGYAFSNEKEVVDYVTKMSPLVCLSVIVDSLQGVLSGIARGCGWQHIGAYVNLGAFYLCGIPVAATLGFWVGLRGVGLWIGIQVGAIVQTSLLSIVTCCTNWEKLASKARERIFGGSCPADNGSII</sequence>
<evidence type="ECO:0000256" key="7">
    <source>
        <dbReference type="RuleBase" id="RU004914"/>
    </source>
</evidence>
<dbReference type="EMBL" id="KK198754">
    <property type="protein sequence ID" value="KCW86177.1"/>
    <property type="molecule type" value="Genomic_DNA"/>
</dbReference>
<dbReference type="Gramene" id="KCW86177">
    <property type="protein sequence ID" value="KCW86177"/>
    <property type="gene ID" value="EUGRSUZ_B02868"/>
</dbReference>
<feature type="transmembrane region" description="Helical" evidence="7">
    <location>
        <begin position="381"/>
        <end position="401"/>
    </location>
</feature>
<proteinExistence type="inferred from homology"/>
<evidence type="ECO:0000256" key="1">
    <source>
        <dbReference type="ARBA" id="ARBA00004141"/>
    </source>
</evidence>
<dbReference type="NCBIfam" id="TIGR00797">
    <property type="entry name" value="matE"/>
    <property type="match status" value="1"/>
</dbReference>
<dbReference type="GO" id="GO:0022857">
    <property type="term" value="F:transmembrane transporter activity"/>
    <property type="evidence" value="ECO:0000318"/>
    <property type="project" value="GO_Central"/>
</dbReference>
<dbReference type="GO" id="GO:0016020">
    <property type="term" value="C:membrane"/>
    <property type="evidence" value="ECO:0000318"/>
    <property type="project" value="GO_Central"/>
</dbReference>
<keyword evidence="5 7" id="KW-1133">Transmembrane helix</keyword>
<reference evidence="8" key="1">
    <citation type="submission" date="2013-07" db="EMBL/GenBank/DDBJ databases">
        <title>The genome of Eucalyptus grandis.</title>
        <authorList>
            <person name="Schmutz J."/>
            <person name="Hayes R."/>
            <person name="Myburg A."/>
            <person name="Tuskan G."/>
            <person name="Grattapaglia D."/>
            <person name="Rokhsar D.S."/>
        </authorList>
    </citation>
    <scope>NUCLEOTIDE SEQUENCE</scope>
    <source>
        <tissue evidence="8">Leaf extractions</tissue>
    </source>
</reference>
<feature type="transmembrane region" description="Helical" evidence="7">
    <location>
        <begin position="188"/>
        <end position="208"/>
    </location>
</feature>
<feature type="transmembrane region" description="Helical" evidence="7">
    <location>
        <begin position="118"/>
        <end position="138"/>
    </location>
</feature>
<dbReference type="CDD" id="cd13132">
    <property type="entry name" value="MATE_eukaryotic"/>
    <property type="match status" value="1"/>
</dbReference>
<dbReference type="eggNOG" id="KOG1347">
    <property type="taxonomic scope" value="Eukaryota"/>
</dbReference>
<dbReference type="OrthoDB" id="2126698at2759"/>
<keyword evidence="4 7" id="KW-0812">Transmembrane</keyword>
<feature type="transmembrane region" description="Helical" evidence="7">
    <location>
        <begin position="441"/>
        <end position="465"/>
    </location>
</feature>